<gene>
    <name evidence="3" type="ORF">B9Z65_2866</name>
</gene>
<feature type="compositionally biased region" description="Low complexity" evidence="1">
    <location>
        <begin position="52"/>
        <end position="73"/>
    </location>
</feature>
<feature type="domain" description="DUF8004" evidence="2">
    <location>
        <begin position="258"/>
        <end position="349"/>
    </location>
</feature>
<evidence type="ECO:0000313" key="3">
    <source>
        <dbReference type="EMBL" id="PSK51599.1"/>
    </source>
</evidence>
<dbReference type="EMBL" id="NHZQ01000121">
    <property type="protein sequence ID" value="PSK51599.1"/>
    <property type="molecule type" value="Genomic_DNA"/>
</dbReference>
<dbReference type="PANTHER" id="PTHR39601">
    <property type="entry name" value="CHORIOGENIN HMINOR"/>
    <property type="match status" value="1"/>
</dbReference>
<protein>
    <recommendedName>
        <fullName evidence="2">DUF8004 domain-containing protein</fullName>
    </recommendedName>
</protein>
<name>A0A2P7ZTP1_9PEZI</name>
<feature type="region of interest" description="Disordered" evidence="1">
    <location>
        <begin position="882"/>
        <end position="904"/>
    </location>
</feature>
<feature type="region of interest" description="Disordered" evidence="1">
    <location>
        <begin position="676"/>
        <end position="722"/>
    </location>
</feature>
<comment type="caution">
    <text evidence="3">The sequence shown here is derived from an EMBL/GenBank/DDBJ whole genome shotgun (WGS) entry which is preliminary data.</text>
</comment>
<feature type="region of interest" description="Disordered" evidence="1">
    <location>
        <begin position="27"/>
        <end position="76"/>
    </location>
</feature>
<feature type="compositionally biased region" description="Polar residues" evidence="1">
    <location>
        <begin position="180"/>
        <end position="190"/>
    </location>
</feature>
<proteinExistence type="predicted"/>
<feature type="compositionally biased region" description="Acidic residues" evidence="1">
    <location>
        <begin position="887"/>
        <end position="898"/>
    </location>
</feature>
<evidence type="ECO:0000259" key="2">
    <source>
        <dbReference type="Pfam" id="PF26013"/>
    </source>
</evidence>
<dbReference type="PANTHER" id="PTHR39601:SF1">
    <property type="entry name" value="CHORIOGENIN HMINOR"/>
    <property type="match status" value="1"/>
</dbReference>
<feature type="region of interest" description="Disordered" evidence="1">
    <location>
        <begin position="585"/>
        <end position="621"/>
    </location>
</feature>
<dbReference type="AlphaFoldDB" id="A0A2P7ZTP1"/>
<dbReference type="OrthoDB" id="4114825at2759"/>
<feature type="compositionally biased region" description="Low complexity" evidence="1">
    <location>
        <begin position="813"/>
        <end position="831"/>
    </location>
</feature>
<reference evidence="3 4" key="1">
    <citation type="submission" date="2017-05" db="EMBL/GenBank/DDBJ databases">
        <title>Draft genome sequence of Elsinoe australis.</title>
        <authorList>
            <person name="Cheng Q."/>
        </authorList>
    </citation>
    <scope>NUCLEOTIDE SEQUENCE [LARGE SCALE GENOMIC DNA]</scope>
    <source>
        <strain evidence="3 4">NL1</strain>
    </source>
</reference>
<sequence>MSQPSTPVATPAMAPGFLDFIQNTAPVYPSSPILPPLRTMSRGRRADTEPYSPSIRSRPGSSSSASSVPNFSRVMSQRKASVPELSKLSGIQPIRRTPTARRKSTVIKRWDGVTRRAVQWDSLRRDAELYDPQATCAVHFHGRGRSQRGPSLRVPIEVVAKSGCLAALRSRRESSGSESPATDSGYSSHGSQEETHHLFIGAPEYLSRDEAHQWHITTRNIFAWMMDKPLVGYSLGQSLIDLLERLLTIRSATSDGVQDCVAYAERMGYMNMSNQPDYALAMLSFAEHFRLPDLWTNAFVHCAGMNDILYQSSELDYISKQTQAAITKAYLKMDLKVEKVTRSLGNFLEDDLSPSRLGLTSSQRGHLDRFRSFIHTFYVNKLGYWPPTEFNDDLLQTMRHEFECLYDLLVDNESSTNLPNATSGGLCVLQNVATFNARHDYRPLAHPLPLHPRHGALDGKAFATRGFRSFLASRNSRRELMASARSGLDAATNKANPDIRKCALVQAYLSFEQESLSHLELDLAIADARKVRWIQIYYLLQALKSVTSSPPQFTTSPNSTLSYNTCCAVPPMPWSSGRSSVLSVHPALRSSPPSESSLPPSPSAPQGHNDPSPHLSIHPDCSRDDYFVTKSPIARLHSRTDSASSLAPLPLRLNSPALSRATSFIGIGRRTSILSLKSRTGTGGRETKRSSIFSSGGTPSEAAQDEHEHSPASTSENEEEPIAENDELVFDLPIGARTPTLDFAKMAAMSEDVGPFELDAVEPMLDFLGQSRDERVNEDVLYRERMRDFEFADLAADMGMGLTKGDLCEFDGESTGTRRSSMSGGSSGSEYSEYRGSSDGESEETSRTALTPVLEMESPGGSEAWAGDYRRCLGGEDGYFAMRKEGDESDEEEEDEFWIDVPRR</sequence>
<feature type="compositionally biased region" description="Low complexity" evidence="1">
    <location>
        <begin position="586"/>
        <end position="598"/>
    </location>
</feature>
<accession>A0A2P7ZTP1</accession>
<evidence type="ECO:0000313" key="4">
    <source>
        <dbReference type="Proteomes" id="UP000243723"/>
    </source>
</evidence>
<dbReference type="Proteomes" id="UP000243723">
    <property type="component" value="Unassembled WGS sequence"/>
</dbReference>
<dbReference type="Pfam" id="PF26013">
    <property type="entry name" value="DUF8004"/>
    <property type="match status" value="1"/>
</dbReference>
<evidence type="ECO:0000256" key="1">
    <source>
        <dbReference type="SAM" id="MobiDB-lite"/>
    </source>
</evidence>
<feature type="region of interest" description="Disordered" evidence="1">
    <location>
        <begin position="813"/>
        <end position="869"/>
    </location>
</feature>
<keyword evidence="4" id="KW-1185">Reference proteome</keyword>
<dbReference type="InterPro" id="IPR058317">
    <property type="entry name" value="DUF8004"/>
</dbReference>
<dbReference type="STRING" id="40998.A0A2P7ZTP1"/>
<feature type="region of interest" description="Disordered" evidence="1">
    <location>
        <begin position="169"/>
        <end position="193"/>
    </location>
</feature>
<organism evidence="3 4">
    <name type="scientific">Elsinoe australis</name>
    <dbReference type="NCBI Taxonomy" id="40998"/>
    <lineage>
        <taxon>Eukaryota</taxon>
        <taxon>Fungi</taxon>
        <taxon>Dikarya</taxon>
        <taxon>Ascomycota</taxon>
        <taxon>Pezizomycotina</taxon>
        <taxon>Dothideomycetes</taxon>
        <taxon>Dothideomycetidae</taxon>
        <taxon>Myriangiales</taxon>
        <taxon>Elsinoaceae</taxon>
        <taxon>Elsinoe</taxon>
    </lineage>
</organism>